<protein>
    <submittedName>
        <fullName evidence="3">DUF3298 domain-containing protein</fullName>
    </submittedName>
</protein>
<feature type="domain" description="DUF3298" evidence="1">
    <location>
        <begin position="116"/>
        <end position="185"/>
    </location>
</feature>
<dbReference type="InterPro" id="IPR021729">
    <property type="entry name" value="DUF3298"/>
</dbReference>
<organism evidence="3 4">
    <name type="scientific">Brevibacillus aydinogluensis</name>
    <dbReference type="NCBI Taxonomy" id="927786"/>
    <lineage>
        <taxon>Bacteria</taxon>
        <taxon>Bacillati</taxon>
        <taxon>Bacillota</taxon>
        <taxon>Bacilli</taxon>
        <taxon>Bacillales</taxon>
        <taxon>Paenibacillaceae</taxon>
        <taxon>Brevibacillus</taxon>
    </lineage>
</organism>
<evidence type="ECO:0000313" key="3">
    <source>
        <dbReference type="EMBL" id="CAJ1000825.1"/>
    </source>
</evidence>
<dbReference type="EMBL" id="OY569118">
    <property type="protein sequence ID" value="CAJ1000825.1"/>
    <property type="molecule type" value="Genomic_DNA"/>
</dbReference>
<evidence type="ECO:0000259" key="2">
    <source>
        <dbReference type="Pfam" id="PF13739"/>
    </source>
</evidence>
<dbReference type="Pfam" id="PF11738">
    <property type="entry name" value="DUF3298"/>
    <property type="match status" value="1"/>
</dbReference>
<proteinExistence type="predicted"/>
<keyword evidence="4" id="KW-1185">Reference proteome</keyword>
<dbReference type="RefSeq" id="WP_171563992.1">
    <property type="nucleotide sequence ID" value="NZ_OY569118.1"/>
</dbReference>
<reference evidence="3" key="1">
    <citation type="submission" date="2023-07" db="EMBL/GenBank/DDBJ databases">
        <authorList>
            <person name="Ivanov I."/>
            <person name="Teneva D."/>
            <person name="Stoikov I."/>
        </authorList>
    </citation>
    <scope>NUCLEOTIDE SEQUENCE</scope>
    <source>
        <strain evidence="3">4475</strain>
    </source>
</reference>
<dbReference type="AlphaFoldDB" id="A0AA48RFJ6"/>
<sequence>MEMNQLPTTVLTRTISRPNVTIYYPQVAGLANRQAEQNINQTLSRYVQDLINQQHESQVPGTTEMQGSYEIKNNQRGIFSVTLNNYAYTPPMAHGMTYMMSLTADVQTGQVFSLRDLFKPGSDYVKVLSDNIKTQIANRHIPTLEPFKAIRPDQDFYVADKALVIYFQLYEITPYYVGFPMFPISVFDLEPIISETGPLSIMATNS</sequence>
<dbReference type="Pfam" id="PF13739">
    <property type="entry name" value="PdaC"/>
    <property type="match status" value="1"/>
</dbReference>
<dbReference type="InterPro" id="IPR037126">
    <property type="entry name" value="PdaC/RsiV-like_sf"/>
</dbReference>
<gene>
    <name evidence="3" type="ORF">BSPP4475_00615</name>
</gene>
<accession>A0AA48RFJ6</accession>
<name>A0AA48RFJ6_9BACL</name>
<dbReference type="KEGG" id="bayd:BSPP4475_00615"/>
<dbReference type="Proteomes" id="UP001189619">
    <property type="component" value="Chromosome"/>
</dbReference>
<evidence type="ECO:0000259" key="1">
    <source>
        <dbReference type="Pfam" id="PF11738"/>
    </source>
</evidence>
<dbReference type="Gene3D" id="3.30.565.40">
    <property type="entry name" value="Fervidobacterium nodosum Rt17-B1 like"/>
    <property type="match status" value="1"/>
</dbReference>
<evidence type="ECO:0000313" key="4">
    <source>
        <dbReference type="Proteomes" id="UP001189619"/>
    </source>
</evidence>
<dbReference type="Gene3D" id="3.90.640.20">
    <property type="entry name" value="Heat-shock cognate protein, ATPase"/>
    <property type="match status" value="1"/>
</dbReference>
<feature type="domain" description="Deacetylase PdaC" evidence="2">
    <location>
        <begin position="20"/>
        <end position="97"/>
    </location>
</feature>
<dbReference type="InterPro" id="IPR025303">
    <property type="entry name" value="PdaC"/>
</dbReference>